<evidence type="ECO:0000259" key="2">
    <source>
        <dbReference type="PROSITE" id="PS50943"/>
    </source>
</evidence>
<keyword evidence="1" id="KW-0238">DNA-binding</keyword>
<evidence type="ECO:0000256" key="1">
    <source>
        <dbReference type="ARBA" id="ARBA00023125"/>
    </source>
</evidence>
<name>A0ABX8JDT6_9BACT</name>
<evidence type="ECO:0000313" key="3">
    <source>
        <dbReference type="EMBL" id="QWV96468.1"/>
    </source>
</evidence>
<keyword evidence="4" id="KW-1185">Reference proteome</keyword>
<dbReference type="CDD" id="cd00093">
    <property type="entry name" value="HTH_XRE"/>
    <property type="match status" value="1"/>
</dbReference>
<feature type="domain" description="HTH cro/C1-type" evidence="2">
    <location>
        <begin position="14"/>
        <end position="68"/>
    </location>
</feature>
<accession>A0ABX8JDT6</accession>
<dbReference type="InterPro" id="IPR001387">
    <property type="entry name" value="Cro/C1-type_HTH"/>
</dbReference>
<proteinExistence type="predicted"/>
<dbReference type="SMART" id="SM00530">
    <property type="entry name" value="HTH_XRE"/>
    <property type="match status" value="1"/>
</dbReference>
<dbReference type="Pfam" id="PF01381">
    <property type="entry name" value="HTH_3"/>
    <property type="match status" value="1"/>
</dbReference>
<dbReference type="InterPro" id="IPR050807">
    <property type="entry name" value="TransReg_Diox_bact_type"/>
</dbReference>
<protein>
    <submittedName>
        <fullName evidence="3">Helix-turn-helix transcriptional regulator</fullName>
    </submittedName>
</protein>
<reference evidence="3 4" key="1">
    <citation type="submission" date="2021-06" db="EMBL/GenBank/DDBJ databases">
        <title>Gemonas diversity in paddy soil.</title>
        <authorList>
            <person name="Liu G."/>
        </authorList>
    </citation>
    <scope>NUCLEOTIDE SEQUENCE [LARGE SCALE GENOMIC DNA]</scope>
    <source>
        <strain evidence="3 4">RG29</strain>
    </source>
</reference>
<dbReference type="PROSITE" id="PS50943">
    <property type="entry name" value="HTH_CROC1"/>
    <property type="match status" value="1"/>
</dbReference>
<dbReference type="EMBL" id="CP076724">
    <property type="protein sequence ID" value="QWV96468.1"/>
    <property type="molecule type" value="Genomic_DNA"/>
</dbReference>
<evidence type="ECO:0000313" key="4">
    <source>
        <dbReference type="Proteomes" id="UP000683493"/>
    </source>
</evidence>
<sequence length="118" mass="13392">MEKIIDQQMFIDRLRDHMVSKGFSQAALARAAELSPSVLSMYFSGTRTPNREALMRLAKALDCSVDYLVGRKSRSEIEDLVQQEKIQELIAEFSALSAHDQNRIMDMIRLLRAGTTSE</sequence>
<dbReference type="Proteomes" id="UP000683493">
    <property type="component" value="Chromosome"/>
</dbReference>
<dbReference type="PANTHER" id="PTHR46797:SF1">
    <property type="entry name" value="METHYLPHOSPHONATE SYNTHASE"/>
    <property type="match status" value="1"/>
</dbReference>
<gene>
    <name evidence="3" type="ORF">KP005_13945</name>
</gene>
<dbReference type="PANTHER" id="PTHR46797">
    <property type="entry name" value="HTH-TYPE TRANSCRIPTIONAL REGULATOR"/>
    <property type="match status" value="1"/>
</dbReference>
<organism evidence="3 4">
    <name type="scientific">Geomonas diazotrophica</name>
    <dbReference type="NCBI Taxonomy" id="2843197"/>
    <lineage>
        <taxon>Bacteria</taxon>
        <taxon>Pseudomonadati</taxon>
        <taxon>Thermodesulfobacteriota</taxon>
        <taxon>Desulfuromonadia</taxon>
        <taxon>Geobacterales</taxon>
        <taxon>Geobacteraceae</taxon>
        <taxon>Geomonas</taxon>
    </lineage>
</organism>